<dbReference type="OrthoDB" id="429176at2759"/>
<evidence type="ECO:0000313" key="2">
    <source>
        <dbReference type="EMBL" id="CAE7799246.1"/>
    </source>
</evidence>
<evidence type="ECO:0000313" key="3">
    <source>
        <dbReference type="Proteomes" id="UP000601435"/>
    </source>
</evidence>
<accession>A0A812YVZ6</accession>
<organism evidence="2 3">
    <name type="scientific">Symbiodinium necroappetens</name>
    <dbReference type="NCBI Taxonomy" id="1628268"/>
    <lineage>
        <taxon>Eukaryota</taxon>
        <taxon>Sar</taxon>
        <taxon>Alveolata</taxon>
        <taxon>Dinophyceae</taxon>
        <taxon>Suessiales</taxon>
        <taxon>Symbiodiniaceae</taxon>
        <taxon>Symbiodinium</taxon>
    </lineage>
</organism>
<feature type="region of interest" description="Disordered" evidence="1">
    <location>
        <begin position="806"/>
        <end position="836"/>
    </location>
</feature>
<evidence type="ECO:0000256" key="1">
    <source>
        <dbReference type="SAM" id="MobiDB-lite"/>
    </source>
</evidence>
<sequence length="836" mass="92936">MARGKWNRQPCKGTPEDVRQHVSSCKTADCACHSAGHHLPSLQEKCQLISPQVLEALGEAPPETLEKAQDLLGKSWLTYEFQGEPQRMLLGCSVCSGDKGVQFTTQQAAAANKLSRHGSGPEHVRNVCKLLGYEVPAKETAAVRWPGAEVVLQVFRQLQRDTTDRFVEGVSAEKKTSRIEWCIVESARKRWRESLRNAVAICLLRDERHKRVLLRFRAVDKTLQVTNGVLGQLKGDYSSTAFGLTAATLRVIREFATPGLARPGMNGEELEVDESLVQHIRECVLSTTIDAAGNEVAAVQDSAAPLEVHCQHLAEGETLFPNHKLIVRDRAHGTRRVLERPWRADPFLDAVMTSLITGSSSVTQLIEHSFDFKQWFADASKASATRAVATPFRNLRAALHRYESLVTPLSRFVLDVEAVLAVATRMVGERAGTHAAYCAEAFLDAMDSEVLLTAALLADGGDEALQLIRWMDQEENVVDAARANIQVRALGGPTACPVRLQQACLRRLQVWAALAEETVRAEFPEFEAVAAMRVLNVCDPWPALDSLSSSDSENIPADACTDLERLAQSFDCNFAALKAEWMDFRGRARWHAVKSGCTNTCAWKKAIEECQEQSWERRETAARHPCDCLNVVLCGYASTCISDSALERSFSQAAAKIPASARHLHPQKESLRMSFLALKEDDVRSSMELLANLWKQHFGSCRQGAFDRIDQGRAKPTKVATNDRESYKEFIKARRKNVAEVVQSTAPAESASVPQGDAWLESHQKELEFNRDKRKKRKFEALFAGALLEDEMDLTFLGDAAEVKATMQKNRRARQRKEQRLQSDMTAGKVPSMADM</sequence>
<feature type="non-terminal residue" evidence="2">
    <location>
        <position position="1"/>
    </location>
</feature>
<dbReference type="AlphaFoldDB" id="A0A812YVZ6"/>
<reference evidence="2" key="1">
    <citation type="submission" date="2021-02" db="EMBL/GenBank/DDBJ databases">
        <authorList>
            <person name="Dougan E. K."/>
            <person name="Rhodes N."/>
            <person name="Thang M."/>
            <person name="Chan C."/>
        </authorList>
    </citation>
    <scope>NUCLEOTIDE SEQUENCE</scope>
</reference>
<proteinExistence type="predicted"/>
<dbReference type="Proteomes" id="UP000601435">
    <property type="component" value="Unassembled WGS sequence"/>
</dbReference>
<gene>
    <name evidence="2" type="ORF">SNEC2469_LOCUS23560</name>
</gene>
<name>A0A812YVZ6_9DINO</name>
<keyword evidence="3" id="KW-1185">Reference proteome</keyword>
<dbReference type="EMBL" id="CAJNJA010044104">
    <property type="protein sequence ID" value="CAE7799246.1"/>
    <property type="molecule type" value="Genomic_DNA"/>
</dbReference>
<comment type="caution">
    <text evidence="2">The sequence shown here is derived from an EMBL/GenBank/DDBJ whole genome shotgun (WGS) entry which is preliminary data.</text>
</comment>
<protein>
    <submittedName>
        <fullName evidence="2">Uncharacterized protein</fullName>
    </submittedName>
</protein>